<feature type="transmembrane region" description="Helical" evidence="6">
    <location>
        <begin position="145"/>
        <end position="167"/>
    </location>
</feature>
<evidence type="ECO:0000256" key="2">
    <source>
        <dbReference type="ARBA" id="ARBA00022475"/>
    </source>
</evidence>
<keyword evidence="5 6" id="KW-0472">Membrane</keyword>
<dbReference type="NCBIfam" id="TIGR00374">
    <property type="entry name" value="flippase-like domain"/>
    <property type="match status" value="1"/>
</dbReference>
<reference evidence="8" key="1">
    <citation type="submission" date="2016-10" db="EMBL/GenBank/DDBJ databases">
        <authorList>
            <person name="Varghese N."/>
            <person name="Submissions S."/>
        </authorList>
    </citation>
    <scope>NUCLEOTIDE SEQUENCE [LARGE SCALE GENOMIC DNA]</scope>
    <source>
        <strain evidence="8">Z-7934</strain>
    </source>
</reference>
<dbReference type="EMBL" id="FOQA01000001">
    <property type="protein sequence ID" value="SFH60392.1"/>
    <property type="molecule type" value="Genomic_DNA"/>
</dbReference>
<dbReference type="InterPro" id="IPR022791">
    <property type="entry name" value="L-PG_synthase/AglD"/>
</dbReference>
<evidence type="ECO:0000256" key="4">
    <source>
        <dbReference type="ARBA" id="ARBA00022989"/>
    </source>
</evidence>
<organism evidence="7 8">
    <name type="scientific">Tindallia magadiensis</name>
    <dbReference type="NCBI Taxonomy" id="69895"/>
    <lineage>
        <taxon>Bacteria</taxon>
        <taxon>Bacillati</taxon>
        <taxon>Bacillota</taxon>
        <taxon>Clostridia</taxon>
        <taxon>Peptostreptococcales</taxon>
        <taxon>Tindalliaceae</taxon>
        <taxon>Tindallia</taxon>
    </lineage>
</organism>
<evidence type="ECO:0000256" key="3">
    <source>
        <dbReference type="ARBA" id="ARBA00022692"/>
    </source>
</evidence>
<dbReference type="STRING" id="69895.SAMN05192551_101744"/>
<keyword evidence="2" id="KW-1003">Cell membrane</keyword>
<dbReference type="Pfam" id="PF03706">
    <property type="entry name" value="LPG_synthase_TM"/>
    <property type="match status" value="1"/>
</dbReference>
<comment type="catalytic activity">
    <reaction evidence="6">
        <text>L-lysyl-tRNA(Lys) + a 1,2-diacyl-sn-glycero-3-phospho-(1'-sn-glycerol) = a 1,2-diacyl-sn-glycero-3-phospho-1'-(3'-O-L-lysyl)-sn-glycerol + tRNA(Lys)</text>
        <dbReference type="Rhea" id="RHEA:10668"/>
        <dbReference type="Rhea" id="RHEA-COMP:9696"/>
        <dbReference type="Rhea" id="RHEA-COMP:9697"/>
        <dbReference type="ChEBI" id="CHEBI:64716"/>
        <dbReference type="ChEBI" id="CHEBI:75792"/>
        <dbReference type="ChEBI" id="CHEBI:78442"/>
        <dbReference type="ChEBI" id="CHEBI:78529"/>
        <dbReference type="EC" id="2.3.2.3"/>
    </reaction>
</comment>
<dbReference type="GO" id="GO:0046677">
    <property type="term" value="P:response to antibiotic"/>
    <property type="evidence" value="ECO:0007669"/>
    <property type="project" value="UniProtKB-KW"/>
</dbReference>
<evidence type="ECO:0000313" key="7">
    <source>
        <dbReference type="EMBL" id="SFH60392.1"/>
    </source>
</evidence>
<gene>
    <name evidence="6" type="primary">mprF</name>
    <name evidence="7" type="ORF">SAMN05192551_101744</name>
</gene>
<keyword evidence="3 6" id="KW-0812">Transmembrane</keyword>
<feature type="transmembrane region" description="Helical" evidence="6">
    <location>
        <begin position="112"/>
        <end position="133"/>
    </location>
</feature>
<feature type="transmembrane region" description="Helical" evidence="6">
    <location>
        <begin position="25"/>
        <end position="43"/>
    </location>
</feature>
<feature type="transmembrane region" description="Helical" evidence="6">
    <location>
        <begin position="231"/>
        <end position="252"/>
    </location>
</feature>
<dbReference type="GO" id="GO:0005886">
    <property type="term" value="C:plasma membrane"/>
    <property type="evidence" value="ECO:0007669"/>
    <property type="project" value="UniProtKB-SubCell"/>
</dbReference>
<evidence type="ECO:0000256" key="5">
    <source>
        <dbReference type="ARBA" id="ARBA00023136"/>
    </source>
</evidence>
<evidence type="ECO:0000256" key="6">
    <source>
        <dbReference type="RuleBase" id="RU363042"/>
    </source>
</evidence>
<feature type="transmembrane region" description="Helical" evidence="6">
    <location>
        <begin position="204"/>
        <end position="225"/>
    </location>
</feature>
<dbReference type="GO" id="GO:0006629">
    <property type="term" value="P:lipid metabolic process"/>
    <property type="evidence" value="ECO:0007669"/>
    <property type="project" value="UniProtKB-KW"/>
</dbReference>
<keyword evidence="6" id="KW-0808">Transferase</keyword>
<proteinExistence type="inferred from homology"/>
<accession>A0A1I3BDM3</accession>
<evidence type="ECO:0000313" key="8">
    <source>
        <dbReference type="Proteomes" id="UP000199287"/>
    </source>
</evidence>
<comment type="subcellular location">
    <subcellularLocation>
        <location evidence="1 6">Cell membrane</location>
        <topology evidence="1 6">Multi-pass membrane protein</topology>
    </subcellularLocation>
</comment>
<keyword evidence="6" id="KW-0046">Antibiotic resistance</keyword>
<dbReference type="AlphaFoldDB" id="A0A1I3BDM3"/>
<dbReference type="Proteomes" id="UP000199287">
    <property type="component" value="Unassembled WGS sequence"/>
</dbReference>
<name>A0A1I3BDM3_9FIRM</name>
<comment type="function">
    <text evidence="6">Catalyzes the transfer of a lysyl group from L-lysyl-tRNA(Lys) to membrane-bound phosphatidylglycerol (PG), which produces lysylphosphatidylglycerol (LPG), a major component of the bacterial membrane with a positive net charge. LPG synthesis contributes to bacterial virulence as it is involved in the resistance mechanism against cationic antimicrobial peptides (CAMP) produces by the host's immune system (defensins, cathelicidins) and by the competing microorganisms.</text>
</comment>
<comment type="similarity">
    <text evidence="6">Belongs to the LPG synthase family.</text>
</comment>
<evidence type="ECO:0000256" key="1">
    <source>
        <dbReference type="ARBA" id="ARBA00004651"/>
    </source>
</evidence>
<sequence>MLLLIWQTDIASVIDGFKSVSTKTLLLLVFLQIITQVLIAYQWKRLAWSNHREVTTRQMLQMNMAGSFVESITPSVKLGGEAVKVWWLKERLRWTGEEATSLLMVQKSISGLVFLGYTLLLSSLYLLHFWTNISIEWAWNFSENHWKYLLCYAGFLVFISTIGIYAYKMLKRKHVDKIKSIGKIRDGLQNYWLRIRADKVEMTVQLVLASVIWFLYPLKMIILTADLGIDVRFWVAAAVVFIAYTVAMIPALPGSVGTFEGTMVGLLTIAGMSPSLALALTLIFRTITFWLVCLISGLTTGCFHIREVKNKRYKVFSG</sequence>
<feature type="transmembrane region" description="Helical" evidence="6">
    <location>
        <begin position="264"/>
        <end position="283"/>
    </location>
</feature>
<dbReference type="PANTHER" id="PTHR39087">
    <property type="entry name" value="UPF0104 MEMBRANE PROTEIN MJ1595"/>
    <property type="match status" value="1"/>
</dbReference>
<keyword evidence="8" id="KW-1185">Reference proteome</keyword>
<feature type="transmembrane region" description="Helical" evidence="6">
    <location>
        <begin position="289"/>
        <end position="305"/>
    </location>
</feature>
<dbReference type="EC" id="2.3.2.3" evidence="6"/>
<dbReference type="PANTHER" id="PTHR39087:SF2">
    <property type="entry name" value="UPF0104 MEMBRANE PROTEIN MJ1595"/>
    <property type="match status" value="1"/>
</dbReference>
<dbReference type="GO" id="GO:0050071">
    <property type="term" value="F:phosphatidylglycerol lysyltransferase activity"/>
    <property type="evidence" value="ECO:0007669"/>
    <property type="project" value="UniProtKB-EC"/>
</dbReference>
<keyword evidence="6" id="KW-0443">Lipid metabolism</keyword>
<keyword evidence="4 6" id="KW-1133">Transmembrane helix</keyword>
<protein>
    <recommendedName>
        <fullName evidence="6">Phosphatidylglycerol lysyltransferase</fullName>
        <ecNumber evidence="6">2.3.2.3</ecNumber>
    </recommendedName>
    <alternativeName>
        <fullName evidence="6">Lysylphosphatidylglycerol synthase</fullName>
    </alternativeName>
</protein>